<protein>
    <submittedName>
        <fullName evidence="1">Uncharacterized protein</fullName>
    </submittedName>
</protein>
<keyword evidence="2" id="KW-1185">Reference proteome</keyword>
<dbReference type="EMBL" id="CAJNOC010009763">
    <property type="protein sequence ID" value="CAF1132655.1"/>
    <property type="molecule type" value="Genomic_DNA"/>
</dbReference>
<comment type="caution">
    <text evidence="1">The sequence shown here is derived from an EMBL/GenBank/DDBJ whole genome shotgun (WGS) entry which is preliminary data.</text>
</comment>
<dbReference type="AlphaFoldDB" id="A0A814RDY9"/>
<gene>
    <name evidence="1" type="ORF">OXX778_LOCUS22546</name>
</gene>
<dbReference type="Proteomes" id="UP000663879">
    <property type="component" value="Unassembled WGS sequence"/>
</dbReference>
<evidence type="ECO:0000313" key="2">
    <source>
        <dbReference type="Proteomes" id="UP000663879"/>
    </source>
</evidence>
<name>A0A814RDY9_9BILA</name>
<sequence length="103" mass="11459">MEPPSIIKSLILDKEELLKLAGVKFTTISEESSQGSSSEKTNNCFQVKLFPKPVSTCVEKASCCRIMAVESINRVNIEQKKIPNISKLNKRKNSGSTEKEVML</sequence>
<evidence type="ECO:0000313" key="1">
    <source>
        <dbReference type="EMBL" id="CAF1132655.1"/>
    </source>
</evidence>
<reference evidence="1" key="1">
    <citation type="submission" date="2021-02" db="EMBL/GenBank/DDBJ databases">
        <authorList>
            <person name="Nowell W R."/>
        </authorList>
    </citation>
    <scope>NUCLEOTIDE SEQUENCE</scope>
    <source>
        <strain evidence="1">Ploen Becks lab</strain>
    </source>
</reference>
<proteinExistence type="predicted"/>
<organism evidence="1 2">
    <name type="scientific">Brachionus calyciflorus</name>
    <dbReference type="NCBI Taxonomy" id="104777"/>
    <lineage>
        <taxon>Eukaryota</taxon>
        <taxon>Metazoa</taxon>
        <taxon>Spiralia</taxon>
        <taxon>Gnathifera</taxon>
        <taxon>Rotifera</taxon>
        <taxon>Eurotatoria</taxon>
        <taxon>Monogononta</taxon>
        <taxon>Pseudotrocha</taxon>
        <taxon>Ploima</taxon>
        <taxon>Brachionidae</taxon>
        <taxon>Brachionus</taxon>
    </lineage>
</organism>
<accession>A0A814RDY9</accession>